<gene>
    <name evidence="1" type="ORF">BV25DRAFT_1729834</name>
</gene>
<reference evidence="1" key="2">
    <citation type="journal article" date="2022" name="New Phytol.">
        <title>Evolutionary transition to the ectomycorrhizal habit in the genomes of a hyperdiverse lineage of mushroom-forming fungi.</title>
        <authorList>
            <person name="Looney B."/>
            <person name="Miyauchi S."/>
            <person name="Morin E."/>
            <person name="Drula E."/>
            <person name="Courty P.E."/>
            <person name="Kohler A."/>
            <person name="Kuo A."/>
            <person name="LaButti K."/>
            <person name="Pangilinan J."/>
            <person name="Lipzen A."/>
            <person name="Riley R."/>
            <person name="Andreopoulos W."/>
            <person name="He G."/>
            <person name="Johnson J."/>
            <person name="Nolan M."/>
            <person name="Tritt A."/>
            <person name="Barry K.W."/>
            <person name="Grigoriev I.V."/>
            <person name="Nagy L.G."/>
            <person name="Hibbett D."/>
            <person name="Henrissat B."/>
            <person name="Matheny P.B."/>
            <person name="Labbe J."/>
            <person name="Martin F.M."/>
        </authorList>
    </citation>
    <scope>NUCLEOTIDE SEQUENCE</scope>
    <source>
        <strain evidence="1">HHB10654</strain>
    </source>
</reference>
<comment type="caution">
    <text evidence="1">The sequence shown here is derived from an EMBL/GenBank/DDBJ whole genome shotgun (WGS) entry which is preliminary data.</text>
</comment>
<evidence type="ECO:0000313" key="2">
    <source>
        <dbReference type="Proteomes" id="UP000814140"/>
    </source>
</evidence>
<accession>A0ACB8SGT2</accession>
<organism evidence="1 2">
    <name type="scientific">Artomyces pyxidatus</name>
    <dbReference type="NCBI Taxonomy" id="48021"/>
    <lineage>
        <taxon>Eukaryota</taxon>
        <taxon>Fungi</taxon>
        <taxon>Dikarya</taxon>
        <taxon>Basidiomycota</taxon>
        <taxon>Agaricomycotina</taxon>
        <taxon>Agaricomycetes</taxon>
        <taxon>Russulales</taxon>
        <taxon>Auriscalpiaceae</taxon>
        <taxon>Artomyces</taxon>
    </lineage>
</organism>
<keyword evidence="2" id="KW-1185">Reference proteome</keyword>
<name>A0ACB8SGT2_9AGAM</name>
<sequence length="320" mass="35576">MRHETESRHVLRYREMRIMINIGPEPRRKKGRMLTPLVTMSCRFRRGKMRALFLKGTIAVYYPILSYPAAAVRKAGHLRIRRGPWAGDRLPRKVTMAGHGESGGSRYTADLRGERSRRRVPGCDAGAHLGVFWDSCSRTCPGIESRRTARRAGEGGCSSSGICTPPILSRCLSGERALRRDTASAGPLRMPFPGIVCGRLLSVPRTKSEGGRIGPLQMRRARGRSKLQASARLFDGGSAACSEPWTPRTTVTPSRRCADGLRTAIMHRRRTWIFPFLRWSRLETMAGANSRDTSASNCHGYLRLTASLISTRHPPPRSGL</sequence>
<proteinExistence type="predicted"/>
<dbReference type="Proteomes" id="UP000814140">
    <property type="component" value="Unassembled WGS sequence"/>
</dbReference>
<protein>
    <submittedName>
        <fullName evidence="1">Uncharacterized protein</fullName>
    </submittedName>
</protein>
<evidence type="ECO:0000313" key="1">
    <source>
        <dbReference type="EMBL" id="KAI0055764.1"/>
    </source>
</evidence>
<dbReference type="EMBL" id="MU277280">
    <property type="protein sequence ID" value="KAI0055764.1"/>
    <property type="molecule type" value="Genomic_DNA"/>
</dbReference>
<reference evidence="1" key="1">
    <citation type="submission" date="2021-03" db="EMBL/GenBank/DDBJ databases">
        <authorList>
            <consortium name="DOE Joint Genome Institute"/>
            <person name="Ahrendt S."/>
            <person name="Looney B.P."/>
            <person name="Miyauchi S."/>
            <person name="Morin E."/>
            <person name="Drula E."/>
            <person name="Courty P.E."/>
            <person name="Chicoki N."/>
            <person name="Fauchery L."/>
            <person name="Kohler A."/>
            <person name="Kuo A."/>
            <person name="Labutti K."/>
            <person name="Pangilinan J."/>
            <person name="Lipzen A."/>
            <person name="Riley R."/>
            <person name="Andreopoulos W."/>
            <person name="He G."/>
            <person name="Johnson J."/>
            <person name="Barry K.W."/>
            <person name="Grigoriev I.V."/>
            <person name="Nagy L."/>
            <person name="Hibbett D."/>
            <person name="Henrissat B."/>
            <person name="Matheny P.B."/>
            <person name="Labbe J."/>
            <person name="Martin F."/>
        </authorList>
    </citation>
    <scope>NUCLEOTIDE SEQUENCE</scope>
    <source>
        <strain evidence="1">HHB10654</strain>
    </source>
</reference>